<organism evidence="1 2">
    <name type="scientific">[Candida] anglica</name>
    <dbReference type="NCBI Taxonomy" id="148631"/>
    <lineage>
        <taxon>Eukaryota</taxon>
        <taxon>Fungi</taxon>
        <taxon>Dikarya</taxon>
        <taxon>Ascomycota</taxon>
        <taxon>Saccharomycotina</taxon>
        <taxon>Pichiomycetes</taxon>
        <taxon>Debaryomycetaceae</taxon>
        <taxon>Kurtzmaniella</taxon>
    </lineage>
</organism>
<dbReference type="EMBL" id="OZ004254">
    <property type="protein sequence ID" value="CAK7896755.1"/>
    <property type="molecule type" value="Genomic_DNA"/>
</dbReference>
<sequence>MTLHWPLLGESHCMVLSSSTRRHLAPSPFLDRGTRPPRLVAHGVPAERIANTVWWELLSSLRGTVTLRWPLLGESDWCGHGSSTPPLHYRNLYIYHRTRPSTRCAFRGSLRPKIAQPNRTGCQHQNSFIDFIFTVGRSSGAWNKGKAFFPLLVGSCRYAHLYTLRKGDLFLFGHGNGPLPPILLCDFI</sequence>
<name>A0ABP0E8S6_9ASCO</name>
<reference evidence="1 2" key="1">
    <citation type="submission" date="2024-01" db="EMBL/GenBank/DDBJ databases">
        <authorList>
            <consortium name="Genoscope - CEA"/>
            <person name="William W."/>
        </authorList>
    </citation>
    <scope>NUCLEOTIDE SEQUENCE [LARGE SCALE GENOMIC DNA]</scope>
    <source>
        <strain evidence="1 2">29B2s-10</strain>
    </source>
</reference>
<gene>
    <name evidence="1" type="ORF">CAAN4_B06634</name>
</gene>
<keyword evidence="2" id="KW-1185">Reference proteome</keyword>
<accession>A0ABP0E8S6</accession>
<evidence type="ECO:0000313" key="1">
    <source>
        <dbReference type="EMBL" id="CAK7896755.1"/>
    </source>
</evidence>
<dbReference type="Proteomes" id="UP001497600">
    <property type="component" value="Chromosome B"/>
</dbReference>
<evidence type="ECO:0000313" key="2">
    <source>
        <dbReference type="Proteomes" id="UP001497600"/>
    </source>
</evidence>
<proteinExistence type="predicted"/>
<protein>
    <submittedName>
        <fullName evidence="1">Uncharacterized protein</fullName>
    </submittedName>
</protein>